<evidence type="ECO:0000256" key="9">
    <source>
        <dbReference type="SAM" id="SignalP"/>
    </source>
</evidence>
<dbReference type="FunFam" id="2.10.25.10:FF:000090">
    <property type="entry name" value="laminin subunit alpha"/>
    <property type="match status" value="1"/>
</dbReference>
<dbReference type="PROSITE" id="PS51117">
    <property type="entry name" value="LAMININ_NTER"/>
    <property type="match status" value="1"/>
</dbReference>
<dbReference type="SUPFAM" id="SSF57196">
    <property type="entry name" value="EGF/Laminin"/>
    <property type="match status" value="3"/>
</dbReference>
<dbReference type="Pfam" id="PF00053">
    <property type="entry name" value="EGF_laminin"/>
    <property type="match status" value="3"/>
</dbReference>
<dbReference type="Gene3D" id="2.10.25.10">
    <property type="entry name" value="Laminin"/>
    <property type="match status" value="1"/>
</dbReference>
<evidence type="ECO:0000259" key="11">
    <source>
        <dbReference type="PROSITE" id="PS50189"/>
    </source>
</evidence>
<keyword evidence="7 8" id="KW-0424">Laminin EGF-like domain</keyword>
<dbReference type="PROSITE" id="PS50189">
    <property type="entry name" value="NTR"/>
    <property type="match status" value="1"/>
</dbReference>
<organism evidence="13 14">
    <name type="scientific">Paramormyrops kingsleyae</name>
    <dbReference type="NCBI Taxonomy" id="1676925"/>
    <lineage>
        <taxon>Eukaryota</taxon>
        <taxon>Metazoa</taxon>
        <taxon>Chordata</taxon>
        <taxon>Craniata</taxon>
        <taxon>Vertebrata</taxon>
        <taxon>Euteleostomi</taxon>
        <taxon>Actinopterygii</taxon>
        <taxon>Neopterygii</taxon>
        <taxon>Teleostei</taxon>
        <taxon>Osteoglossocephala</taxon>
        <taxon>Osteoglossomorpha</taxon>
        <taxon>Osteoglossiformes</taxon>
        <taxon>Mormyridae</taxon>
        <taxon>Paramormyrops</taxon>
    </lineage>
</organism>
<keyword evidence="5 8" id="KW-1015">Disulfide bond</keyword>
<dbReference type="AlphaFoldDB" id="A0A3B3QLM8"/>
<dbReference type="GO" id="GO:0009887">
    <property type="term" value="P:animal organ morphogenesis"/>
    <property type="evidence" value="ECO:0007669"/>
    <property type="project" value="TreeGrafter"/>
</dbReference>
<dbReference type="GO" id="GO:0070831">
    <property type="term" value="P:basement membrane assembly"/>
    <property type="evidence" value="ECO:0007669"/>
    <property type="project" value="TreeGrafter"/>
</dbReference>
<evidence type="ECO:0000256" key="8">
    <source>
        <dbReference type="PROSITE-ProRule" id="PRU00460"/>
    </source>
</evidence>
<dbReference type="GO" id="GO:0009888">
    <property type="term" value="P:tissue development"/>
    <property type="evidence" value="ECO:0007669"/>
    <property type="project" value="TreeGrafter"/>
</dbReference>
<dbReference type="PANTHER" id="PTHR10574:SF419">
    <property type="entry name" value="LAMININ SUBUNIT ALPHA-3-RELATED"/>
    <property type="match status" value="1"/>
</dbReference>
<evidence type="ECO:0000256" key="3">
    <source>
        <dbReference type="ARBA" id="ARBA00022729"/>
    </source>
</evidence>
<dbReference type="CDD" id="cd00055">
    <property type="entry name" value="EGF_Lam"/>
    <property type="match status" value="3"/>
</dbReference>
<feature type="disulfide bond" evidence="8">
    <location>
        <begin position="314"/>
        <end position="323"/>
    </location>
</feature>
<keyword evidence="14" id="KW-1185">Reference proteome</keyword>
<dbReference type="Gene3D" id="2.40.50.120">
    <property type="match status" value="1"/>
</dbReference>
<dbReference type="PROSITE" id="PS50027">
    <property type="entry name" value="EGF_LAM_2"/>
    <property type="match status" value="2"/>
</dbReference>
<protein>
    <submittedName>
        <fullName evidence="13">Si:dkey-202e22.2</fullName>
    </submittedName>
</protein>
<dbReference type="GO" id="GO:0007411">
    <property type="term" value="P:axon guidance"/>
    <property type="evidence" value="ECO:0007669"/>
    <property type="project" value="TreeGrafter"/>
</dbReference>
<evidence type="ECO:0000259" key="12">
    <source>
        <dbReference type="PROSITE" id="PS51117"/>
    </source>
</evidence>
<feature type="chain" id="PRO_5017458881" evidence="9">
    <location>
        <begin position="20"/>
        <end position="582"/>
    </location>
</feature>
<dbReference type="PRINTS" id="PR00011">
    <property type="entry name" value="EGFLAMININ"/>
</dbReference>
<dbReference type="GeneTree" id="ENSGT00940000166464"/>
<feature type="domain" description="Laminin N-terminal" evidence="12">
    <location>
        <begin position="1"/>
        <end position="215"/>
    </location>
</feature>
<keyword evidence="4" id="KW-0677">Repeat</keyword>
<dbReference type="InterPro" id="IPR002049">
    <property type="entry name" value="LE_dom"/>
</dbReference>
<evidence type="ECO:0000256" key="1">
    <source>
        <dbReference type="ARBA" id="ARBA00004613"/>
    </source>
</evidence>
<dbReference type="GO" id="GO:0016477">
    <property type="term" value="P:cell migration"/>
    <property type="evidence" value="ECO:0007669"/>
    <property type="project" value="TreeGrafter"/>
</dbReference>
<dbReference type="Pfam" id="PF00055">
    <property type="entry name" value="Laminin_N"/>
    <property type="match status" value="1"/>
</dbReference>
<evidence type="ECO:0000256" key="2">
    <source>
        <dbReference type="ARBA" id="ARBA00022525"/>
    </source>
</evidence>
<dbReference type="SMART" id="SM00136">
    <property type="entry name" value="LamNT"/>
    <property type="match status" value="1"/>
</dbReference>
<dbReference type="Proteomes" id="UP000261540">
    <property type="component" value="Unplaced"/>
</dbReference>
<dbReference type="InterPro" id="IPR001134">
    <property type="entry name" value="Netrin_domain"/>
</dbReference>
<evidence type="ECO:0000256" key="5">
    <source>
        <dbReference type="ARBA" id="ARBA00023157"/>
    </source>
</evidence>
<dbReference type="Gene3D" id="2.170.300.10">
    <property type="entry name" value="Tie2 ligand-binding domain superfamily"/>
    <property type="match status" value="1"/>
</dbReference>
<dbReference type="Pfam" id="PF01759">
    <property type="entry name" value="NTR"/>
    <property type="match status" value="1"/>
</dbReference>
<reference evidence="13" key="2">
    <citation type="submission" date="2025-09" db="UniProtKB">
        <authorList>
            <consortium name="Ensembl"/>
        </authorList>
    </citation>
    <scope>IDENTIFICATION</scope>
</reference>
<feature type="domain" description="Laminin EGF-like" evidence="10">
    <location>
        <begin position="347"/>
        <end position="399"/>
    </location>
</feature>
<dbReference type="Ensembl" id="ENSPKIT00000031695.1">
    <property type="protein sequence ID" value="ENSPKIP00000007632.1"/>
    <property type="gene ID" value="ENSPKIG00000023450.1"/>
</dbReference>
<dbReference type="SMART" id="SM00643">
    <property type="entry name" value="C345C"/>
    <property type="match status" value="1"/>
</dbReference>
<dbReference type="InterPro" id="IPR050440">
    <property type="entry name" value="Laminin/Netrin_ECM"/>
</dbReference>
<accession>A0A3B3QLM8</accession>
<keyword evidence="3 9" id="KW-0732">Signal</keyword>
<keyword evidence="2" id="KW-0964">Secreted</keyword>
<feature type="disulfide bond" evidence="8">
    <location>
        <begin position="373"/>
        <end position="382"/>
    </location>
</feature>
<dbReference type="InterPro" id="IPR018933">
    <property type="entry name" value="Netrin_module_non-TIMP"/>
</dbReference>
<comment type="subcellular location">
    <subcellularLocation>
        <location evidence="1">Secreted</location>
    </subcellularLocation>
</comment>
<dbReference type="GO" id="GO:0034446">
    <property type="term" value="P:substrate adhesion-dependent cell spreading"/>
    <property type="evidence" value="ECO:0007669"/>
    <property type="project" value="TreeGrafter"/>
</dbReference>
<dbReference type="GO" id="GO:0005576">
    <property type="term" value="C:extracellular region"/>
    <property type="evidence" value="ECO:0007669"/>
    <property type="project" value="UniProtKB-SubCell"/>
</dbReference>
<sequence length="582" mass="63412">MLSVCCVILCSALLQGGTGSRCRNHTCSAPVGNLAIGRQLTTLSSCCGNRSSLPCLAPHCHSLPSHLGELLEEEVQLDLETQFTLTHVVVAFRLPCPLAMVLERSRDFTLSWEPLKFFSSSCRQMFGLPDDIRTPGALCTSRYSSSREVIFRALSPGDSLRDPYSPEALARLTLTNLRIRLLREQSCPAPVSRQSSPPGTDSTPSPVYGLLAGGTCLCHGHAGRCQPFVARLGTRPHAGMVPGRCVCAHHTAGEHCQRCAPLFNDRPWRPANGNSGEPHPCKRCECHGHADSCHFSRWMWQTTGGVSGGVCDGCRHNTEGSRCQRCRPGYQRRSSTALSSPHACTRCWCDSVGSVQGRAEGRWCHPRSGHCHCKLGVGGRTCSHCLPGYWGFGPNGCTRCSCPQNCDSITGHCQDRNHYEAYNIPIGGRIPDGTSSLTNEKGKEWSEELTISAIHYTAKCNCKEKTLKSISDLCKRKYAYVIKASVLSAHDKGSHVEVEVKVRKVLRSGRLSLSQGTHSLFPVSWTTLGCTCPILNPGVEYLLAGPEEVESGRLLVTTQSMVLRWTAKVGEHVAETLEQGCP</sequence>
<dbReference type="GO" id="GO:0043256">
    <property type="term" value="C:laminin complex"/>
    <property type="evidence" value="ECO:0007669"/>
    <property type="project" value="TreeGrafter"/>
</dbReference>
<dbReference type="SMART" id="SM00180">
    <property type="entry name" value="EGF_Lam"/>
    <property type="match status" value="3"/>
</dbReference>
<feature type="domain" description="NTR" evidence="11">
    <location>
        <begin position="460"/>
        <end position="581"/>
    </location>
</feature>
<evidence type="ECO:0000313" key="14">
    <source>
        <dbReference type="Proteomes" id="UP000261540"/>
    </source>
</evidence>
<dbReference type="FunFam" id="2.10.25.10:FF:000333">
    <property type="entry name" value="netrin-4 isoform X2"/>
    <property type="match status" value="1"/>
</dbReference>
<proteinExistence type="predicted"/>
<dbReference type="STRING" id="1676925.ENSPKIP00000007632"/>
<dbReference type="PANTHER" id="PTHR10574">
    <property type="entry name" value="NETRIN/LAMININ-RELATED"/>
    <property type="match status" value="1"/>
</dbReference>
<name>A0A3B3QLM8_9TELE</name>
<dbReference type="SUPFAM" id="SSF50242">
    <property type="entry name" value="TIMP-like"/>
    <property type="match status" value="1"/>
</dbReference>
<evidence type="ECO:0000259" key="10">
    <source>
        <dbReference type="PROSITE" id="PS50027"/>
    </source>
</evidence>
<evidence type="ECO:0000256" key="4">
    <source>
        <dbReference type="ARBA" id="ARBA00022737"/>
    </source>
</evidence>
<evidence type="ECO:0000313" key="13">
    <source>
        <dbReference type="Ensembl" id="ENSPKIP00000007632.1"/>
    </source>
</evidence>
<comment type="caution">
    <text evidence="8">Lacks conserved residue(s) required for the propagation of feature annotation.</text>
</comment>
<dbReference type="Gene3D" id="2.60.120.260">
    <property type="entry name" value="Galactose-binding domain-like"/>
    <property type="match status" value="1"/>
</dbReference>
<evidence type="ECO:0000256" key="6">
    <source>
        <dbReference type="ARBA" id="ARBA00023180"/>
    </source>
</evidence>
<evidence type="ECO:0000256" key="7">
    <source>
        <dbReference type="ARBA" id="ARBA00023292"/>
    </source>
</evidence>
<feature type="signal peptide" evidence="9">
    <location>
        <begin position="1"/>
        <end position="19"/>
    </location>
</feature>
<keyword evidence="6" id="KW-0325">Glycoprotein</keyword>
<feature type="domain" description="Laminin EGF-like" evidence="10">
    <location>
        <begin position="284"/>
        <end position="346"/>
    </location>
</feature>
<dbReference type="InterPro" id="IPR008211">
    <property type="entry name" value="Laminin_N"/>
</dbReference>
<reference evidence="13" key="1">
    <citation type="submission" date="2025-08" db="UniProtKB">
        <authorList>
            <consortium name="Ensembl"/>
        </authorList>
    </citation>
    <scope>IDENTIFICATION</scope>
</reference>
<dbReference type="InterPro" id="IPR008993">
    <property type="entry name" value="TIMP-like_OB-fold"/>
</dbReference>